<feature type="compositionally biased region" description="Basic and acidic residues" evidence="2">
    <location>
        <begin position="1"/>
        <end position="11"/>
    </location>
</feature>
<evidence type="ECO:0000256" key="2">
    <source>
        <dbReference type="SAM" id="MobiDB-lite"/>
    </source>
</evidence>
<dbReference type="STRING" id="2025994.A0A2T2ZYW2"/>
<dbReference type="OrthoDB" id="5550281at2759"/>
<feature type="region of interest" description="Disordered" evidence="2">
    <location>
        <begin position="276"/>
        <end position="352"/>
    </location>
</feature>
<feature type="compositionally biased region" description="Low complexity" evidence="2">
    <location>
        <begin position="305"/>
        <end position="320"/>
    </location>
</feature>
<accession>A0A2T2ZYW2</accession>
<keyword evidence="1" id="KW-0238">DNA-binding</keyword>
<feature type="DNA-binding region" description="HMG box" evidence="1">
    <location>
        <begin position="158"/>
        <end position="227"/>
    </location>
</feature>
<feature type="compositionally biased region" description="Basic residues" evidence="2">
    <location>
        <begin position="291"/>
        <end position="300"/>
    </location>
</feature>
<keyword evidence="1" id="KW-0539">Nucleus</keyword>
<dbReference type="InterPro" id="IPR036910">
    <property type="entry name" value="HMG_box_dom_sf"/>
</dbReference>
<dbReference type="SUPFAM" id="SSF47095">
    <property type="entry name" value="HMG-box"/>
    <property type="match status" value="1"/>
</dbReference>
<dbReference type="Gene3D" id="1.10.30.10">
    <property type="entry name" value="High mobility group box domain"/>
    <property type="match status" value="1"/>
</dbReference>
<feature type="region of interest" description="Disordered" evidence="2">
    <location>
        <begin position="1"/>
        <end position="25"/>
    </location>
</feature>
<dbReference type="AlphaFoldDB" id="A0A2T2ZYW2"/>
<dbReference type="InParanoid" id="A0A2T2ZYW2"/>
<dbReference type="Proteomes" id="UP000241462">
    <property type="component" value="Unassembled WGS sequence"/>
</dbReference>
<feature type="region of interest" description="Disordered" evidence="2">
    <location>
        <begin position="142"/>
        <end position="162"/>
    </location>
</feature>
<evidence type="ECO:0000313" key="5">
    <source>
        <dbReference type="Proteomes" id="UP000241462"/>
    </source>
</evidence>
<reference evidence="4 5" key="1">
    <citation type="journal article" date="2018" name="Mycol. Prog.">
        <title>Coniella lustricola, a new species from submerged detritus.</title>
        <authorList>
            <person name="Raudabaugh D.B."/>
            <person name="Iturriaga T."/>
            <person name="Carver A."/>
            <person name="Mondo S."/>
            <person name="Pangilinan J."/>
            <person name="Lipzen A."/>
            <person name="He G."/>
            <person name="Amirebrahimi M."/>
            <person name="Grigoriev I.V."/>
            <person name="Miller A.N."/>
        </authorList>
    </citation>
    <scope>NUCLEOTIDE SEQUENCE [LARGE SCALE GENOMIC DNA]</scope>
    <source>
        <strain evidence="4 5">B22-T-1</strain>
    </source>
</reference>
<feature type="domain" description="HMG box" evidence="3">
    <location>
        <begin position="158"/>
        <end position="227"/>
    </location>
</feature>
<evidence type="ECO:0000259" key="3">
    <source>
        <dbReference type="PROSITE" id="PS50118"/>
    </source>
</evidence>
<dbReference type="Pfam" id="PF00505">
    <property type="entry name" value="HMG_box"/>
    <property type="match status" value="1"/>
</dbReference>
<protein>
    <recommendedName>
        <fullName evidence="3">HMG box domain-containing protein</fullName>
    </recommendedName>
</protein>
<name>A0A2T2ZYW2_9PEZI</name>
<dbReference type="InterPro" id="IPR009071">
    <property type="entry name" value="HMG_box_dom"/>
</dbReference>
<evidence type="ECO:0000256" key="1">
    <source>
        <dbReference type="PROSITE-ProRule" id="PRU00267"/>
    </source>
</evidence>
<proteinExistence type="predicted"/>
<dbReference type="GO" id="GO:0005634">
    <property type="term" value="C:nucleus"/>
    <property type="evidence" value="ECO:0007669"/>
    <property type="project" value="UniProtKB-UniRule"/>
</dbReference>
<keyword evidence="5" id="KW-1185">Reference proteome</keyword>
<dbReference type="PROSITE" id="PS50118">
    <property type="entry name" value="HMG_BOX_2"/>
    <property type="match status" value="1"/>
</dbReference>
<evidence type="ECO:0000313" key="4">
    <source>
        <dbReference type="EMBL" id="PSR79816.1"/>
    </source>
</evidence>
<feature type="compositionally biased region" description="Basic and acidic residues" evidence="2">
    <location>
        <begin position="334"/>
        <end position="343"/>
    </location>
</feature>
<dbReference type="EMBL" id="KZ678553">
    <property type="protein sequence ID" value="PSR79816.1"/>
    <property type="molecule type" value="Genomic_DNA"/>
</dbReference>
<sequence>MPRPKKVEEPKLAPIVQPHPPAPMPPVPAPAVPTVGRTIDVNNFVRVRDSVPRRSAVLYFGSTSLHLGHGNHNANTCFQVYQRLTVIQGIIGSFAADYLTQTNLLLGEPSLLNGDDVINQNLESLLSVQPVAAPLPLPLPAADEKKERKKRQHDPNAPKRPLTPYFLYMQTARPIIAADLGDGVPKGAVQEEGQRRWASMSAQEKLGWNQAYQYNLRLYNARVHSYKAGNLNAKEMSDEEAVRYCEEFNIPMPPVGGVEVDPVNDSAAIAEQLQLHAPIPAPIEEPTGKANKAKGTRKRKNEVEPAPVAPIMAAAGGAASPDKKRKRTSAKPVEQPEKDEPKKSGRKKAKSG</sequence>
<dbReference type="GO" id="GO:0003677">
    <property type="term" value="F:DNA binding"/>
    <property type="evidence" value="ECO:0007669"/>
    <property type="project" value="UniProtKB-UniRule"/>
</dbReference>
<gene>
    <name evidence="4" type="ORF">BD289DRAFT_374998</name>
</gene>
<organism evidence="4 5">
    <name type="scientific">Coniella lustricola</name>
    <dbReference type="NCBI Taxonomy" id="2025994"/>
    <lineage>
        <taxon>Eukaryota</taxon>
        <taxon>Fungi</taxon>
        <taxon>Dikarya</taxon>
        <taxon>Ascomycota</taxon>
        <taxon>Pezizomycotina</taxon>
        <taxon>Sordariomycetes</taxon>
        <taxon>Sordariomycetidae</taxon>
        <taxon>Diaporthales</taxon>
        <taxon>Schizoparmaceae</taxon>
        <taxon>Coniella</taxon>
    </lineage>
</organism>
<dbReference type="SMART" id="SM00398">
    <property type="entry name" value="HMG"/>
    <property type="match status" value="1"/>
</dbReference>